<dbReference type="GO" id="GO:0016579">
    <property type="term" value="P:protein deubiquitination"/>
    <property type="evidence" value="ECO:0007669"/>
    <property type="project" value="InterPro"/>
</dbReference>
<dbReference type="EC" id="3.4.19.12" evidence="7"/>
<keyword evidence="10" id="KW-1185">Reference proteome</keyword>
<keyword evidence="4 7" id="KW-0833">Ubl conjugation pathway</keyword>
<evidence type="ECO:0000256" key="2">
    <source>
        <dbReference type="ARBA" id="ARBA00005427"/>
    </source>
</evidence>
<dbReference type="eggNOG" id="KOG1871">
    <property type="taxonomic scope" value="Eukaryota"/>
</dbReference>
<dbReference type="InterPro" id="IPR038765">
    <property type="entry name" value="Papain-like_cys_pep_sf"/>
</dbReference>
<dbReference type="InterPro" id="IPR028889">
    <property type="entry name" value="USP"/>
</dbReference>
<dbReference type="PROSITE" id="PS00973">
    <property type="entry name" value="USP_2"/>
    <property type="match status" value="1"/>
</dbReference>
<dbReference type="InterPro" id="IPR018200">
    <property type="entry name" value="USP_CS"/>
</dbReference>
<dbReference type="EMBL" id="DS469590">
    <property type="protein sequence ID" value="EDO40519.1"/>
    <property type="molecule type" value="Genomic_DNA"/>
</dbReference>
<dbReference type="Proteomes" id="UP000001593">
    <property type="component" value="Unassembled WGS sequence"/>
</dbReference>
<dbReference type="InterPro" id="IPR050164">
    <property type="entry name" value="Peptidase_C19"/>
</dbReference>
<dbReference type="GO" id="GO:0006508">
    <property type="term" value="P:proteolysis"/>
    <property type="evidence" value="ECO:0007669"/>
    <property type="project" value="UniProtKB-KW"/>
</dbReference>
<evidence type="ECO:0000256" key="7">
    <source>
        <dbReference type="RuleBase" id="RU366025"/>
    </source>
</evidence>
<dbReference type="AlphaFoldDB" id="A7S704"/>
<dbReference type="PROSITE" id="PS50235">
    <property type="entry name" value="USP_3"/>
    <property type="match status" value="1"/>
</dbReference>
<dbReference type="Pfam" id="PF00443">
    <property type="entry name" value="UCH"/>
    <property type="match status" value="1"/>
</dbReference>
<dbReference type="FunCoup" id="A7S704">
    <property type="interactions" value="348"/>
</dbReference>
<name>A7S704_NEMVE</name>
<organism evidence="9 10">
    <name type="scientific">Nematostella vectensis</name>
    <name type="common">Starlet sea anemone</name>
    <dbReference type="NCBI Taxonomy" id="45351"/>
    <lineage>
        <taxon>Eukaryota</taxon>
        <taxon>Metazoa</taxon>
        <taxon>Cnidaria</taxon>
        <taxon>Anthozoa</taxon>
        <taxon>Hexacorallia</taxon>
        <taxon>Actiniaria</taxon>
        <taxon>Edwardsiidae</taxon>
        <taxon>Nematostella</taxon>
    </lineage>
</organism>
<dbReference type="GO" id="GO:0004843">
    <property type="term" value="F:cysteine-type deubiquitinase activity"/>
    <property type="evidence" value="ECO:0007669"/>
    <property type="project" value="UniProtKB-UniRule"/>
</dbReference>
<proteinExistence type="inferred from homology"/>
<keyword evidence="5 7" id="KW-0378">Hydrolase</keyword>
<dbReference type="CDD" id="cd02257">
    <property type="entry name" value="Peptidase_C19"/>
    <property type="match status" value="1"/>
</dbReference>
<dbReference type="PhylomeDB" id="A7S704"/>
<evidence type="ECO:0000256" key="5">
    <source>
        <dbReference type="ARBA" id="ARBA00022801"/>
    </source>
</evidence>
<comment type="catalytic activity">
    <reaction evidence="1 7">
        <text>Thiol-dependent hydrolysis of ester, thioester, amide, peptide and isopeptide bonds formed by the C-terminal Gly of ubiquitin (a 76-residue protein attached to proteins as an intracellular targeting signal).</text>
        <dbReference type="EC" id="3.4.19.12"/>
    </reaction>
</comment>
<evidence type="ECO:0000256" key="1">
    <source>
        <dbReference type="ARBA" id="ARBA00000707"/>
    </source>
</evidence>
<evidence type="ECO:0000313" key="9">
    <source>
        <dbReference type="EMBL" id="EDO40519.1"/>
    </source>
</evidence>
<evidence type="ECO:0000256" key="4">
    <source>
        <dbReference type="ARBA" id="ARBA00022786"/>
    </source>
</evidence>
<gene>
    <name evidence="9" type="ORF">NEMVEDRAFT_v1g207805</name>
</gene>
<dbReference type="HOGENOM" id="CLU_008279_7_0_1"/>
<feature type="domain" description="USP" evidence="8">
    <location>
        <begin position="17"/>
        <end position="407"/>
    </location>
</feature>
<dbReference type="SUPFAM" id="SSF54001">
    <property type="entry name" value="Cysteine proteinases"/>
    <property type="match status" value="1"/>
</dbReference>
<dbReference type="PANTHER" id="PTHR24006:SF687">
    <property type="entry name" value="UBIQUITIN CARBOXYL-TERMINAL HYDROLASE 10"/>
    <property type="match status" value="1"/>
</dbReference>
<dbReference type="FunFam" id="3.90.70.10:FF:000092">
    <property type="entry name" value="Ubiquitin carboxyl-terminal hydrolase"/>
    <property type="match status" value="1"/>
</dbReference>
<dbReference type="PROSITE" id="PS00972">
    <property type="entry name" value="USP_1"/>
    <property type="match status" value="1"/>
</dbReference>
<keyword evidence="6 7" id="KW-0788">Thiol protease</keyword>
<dbReference type="InParanoid" id="A7S704"/>
<comment type="similarity">
    <text evidence="2">Belongs to the peptidase C19 family. USP10 subfamily.</text>
</comment>
<evidence type="ECO:0000256" key="6">
    <source>
        <dbReference type="ARBA" id="ARBA00022807"/>
    </source>
</evidence>
<sequence length="412" mass="45838">MLNKASLDNESKPLLLRGLVNKANWCYINATLQALLVCPPFFNLMRQVELIPEREASTSTPILDSIPLVTTNINPCMVVIFGNLYCPALLFSANTGKTPKSDFRTGPNLEPSYIGKMLATIESTLSAKGHQEDAEEFLSCLLNGIHEEMIVLSKLDPPLPKPESHESSEGVQDDLNIVAVEGQTMDKEEEDAGDWEQVGPRNKSSITRVASFPSSLISDIFGGCLRSSVHQTGAKESANVEPFFCLQLDIQNVSCIEDALNHLTVKEELQGFTCSKTNAQIDVSRRVSFEVLPKVLILHLKRFIYSKNGSQKLQKHVDYPLELVIGRELLSPNVKGKYTLPKKTYKLCAVVYHHGKISSGGHYTADILHPTHGWVHTDDTKLKLVSSSFVLKPSPSKNPYLLYYRRADQIMK</sequence>
<evidence type="ECO:0000256" key="3">
    <source>
        <dbReference type="ARBA" id="ARBA00022670"/>
    </source>
</evidence>
<protein>
    <recommendedName>
        <fullName evidence="7">Ubiquitin carboxyl-terminal hydrolase</fullName>
        <ecNumber evidence="7">3.4.19.12</ecNumber>
    </recommendedName>
</protein>
<accession>A7S704</accession>
<dbReference type="InterPro" id="IPR001394">
    <property type="entry name" value="Peptidase_C19_UCH"/>
</dbReference>
<dbReference type="PANTHER" id="PTHR24006">
    <property type="entry name" value="UBIQUITIN CARBOXYL-TERMINAL HYDROLASE"/>
    <property type="match status" value="1"/>
</dbReference>
<evidence type="ECO:0000259" key="8">
    <source>
        <dbReference type="PROSITE" id="PS50235"/>
    </source>
</evidence>
<keyword evidence="3 7" id="KW-0645">Protease</keyword>
<dbReference type="STRING" id="45351.A7S704"/>
<evidence type="ECO:0000313" key="10">
    <source>
        <dbReference type="Proteomes" id="UP000001593"/>
    </source>
</evidence>
<dbReference type="Gene3D" id="3.90.70.10">
    <property type="entry name" value="Cysteine proteinases"/>
    <property type="match status" value="1"/>
</dbReference>
<reference evidence="9 10" key="1">
    <citation type="journal article" date="2007" name="Science">
        <title>Sea anemone genome reveals ancestral eumetazoan gene repertoire and genomic organization.</title>
        <authorList>
            <person name="Putnam N.H."/>
            <person name="Srivastava M."/>
            <person name="Hellsten U."/>
            <person name="Dirks B."/>
            <person name="Chapman J."/>
            <person name="Salamov A."/>
            <person name="Terry A."/>
            <person name="Shapiro H."/>
            <person name="Lindquist E."/>
            <person name="Kapitonov V.V."/>
            <person name="Jurka J."/>
            <person name="Genikhovich G."/>
            <person name="Grigoriev I.V."/>
            <person name="Lucas S.M."/>
            <person name="Steele R.E."/>
            <person name="Finnerty J.R."/>
            <person name="Technau U."/>
            <person name="Martindale M.Q."/>
            <person name="Rokhsar D.S."/>
        </authorList>
    </citation>
    <scope>NUCLEOTIDE SEQUENCE [LARGE SCALE GENOMIC DNA]</scope>
    <source>
        <strain evidence="10">CH2 X CH6</strain>
    </source>
</reference>
<dbReference type="OMA" id="TATKQMY"/>